<feature type="domain" description="PDZ GRASP-type" evidence="4">
    <location>
        <begin position="156"/>
        <end position="240"/>
    </location>
</feature>
<dbReference type="STRING" id="105984.A0A427Y754"/>
<dbReference type="Gene3D" id="2.30.42.10">
    <property type="match status" value="1"/>
</dbReference>
<evidence type="ECO:0000313" key="7">
    <source>
        <dbReference type="Proteomes" id="UP000279236"/>
    </source>
</evidence>
<dbReference type="PANTHER" id="PTHR12651:SF1">
    <property type="entry name" value="26S PROTEASOME NON-ATPASE REGULATORY SUBUNIT 9"/>
    <property type="match status" value="1"/>
</dbReference>
<name>A0A427Y754_9TREE</name>
<feature type="domain" description="Nas2 N-terminal" evidence="5">
    <location>
        <begin position="29"/>
        <end position="106"/>
    </location>
</feature>
<keyword evidence="1" id="KW-0143">Chaperone</keyword>
<dbReference type="InterPro" id="IPR040815">
    <property type="entry name" value="Nas2_N"/>
</dbReference>
<feature type="region of interest" description="Disordered" evidence="3">
    <location>
        <begin position="1"/>
        <end position="22"/>
    </location>
</feature>
<keyword evidence="7" id="KW-1185">Reference proteome</keyword>
<dbReference type="GO" id="GO:0000502">
    <property type="term" value="C:proteasome complex"/>
    <property type="evidence" value="ECO:0007669"/>
    <property type="project" value="UniProtKB-KW"/>
</dbReference>
<dbReference type="GO" id="GO:0005737">
    <property type="term" value="C:cytoplasm"/>
    <property type="evidence" value="ECO:0007669"/>
    <property type="project" value="TreeGrafter"/>
</dbReference>
<evidence type="ECO:0000256" key="1">
    <source>
        <dbReference type="ARBA" id="ARBA00023186"/>
    </source>
</evidence>
<dbReference type="Pfam" id="PF04495">
    <property type="entry name" value="GRASP55_65"/>
    <property type="match status" value="1"/>
</dbReference>
<gene>
    <name evidence="6" type="primary">NAS2</name>
    <name evidence="6" type="ORF">EHS24_005172</name>
</gene>
<evidence type="ECO:0000259" key="4">
    <source>
        <dbReference type="Pfam" id="PF04495"/>
    </source>
</evidence>
<dbReference type="GeneID" id="39589715"/>
<reference evidence="6 7" key="1">
    <citation type="submission" date="2018-11" db="EMBL/GenBank/DDBJ databases">
        <title>Genome sequence of Apiotrichum porosum DSM 27194.</title>
        <authorList>
            <person name="Aliyu H."/>
            <person name="Gorte O."/>
            <person name="Ochsenreither K."/>
        </authorList>
    </citation>
    <scope>NUCLEOTIDE SEQUENCE [LARGE SCALE GENOMIC DNA]</scope>
    <source>
        <strain evidence="6 7">DSM 27194</strain>
    </source>
</reference>
<evidence type="ECO:0000256" key="2">
    <source>
        <dbReference type="ARBA" id="ARBA00068021"/>
    </source>
</evidence>
<evidence type="ECO:0000256" key="3">
    <source>
        <dbReference type="SAM" id="MobiDB-lite"/>
    </source>
</evidence>
<dbReference type="EMBL" id="RSCE01000002">
    <property type="protein sequence ID" value="RSH86894.1"/>
    <property type="molecule type" value="Genomic_DNA"/>
</dbReference>
<evidence type="ECO:0000313" key="6">
    <source>
        <dbReference type="EMBL" id="RSH86894.1"/>
    </source>
</evidence>
<dbReference type="InterPro" id="IPR036034">
    <property type="entry name" value="PDZ_sf"/>
</dbReference>
<dbReference type="InterPro" id="IPR024958">
    <property type="entry name" value="GRASP_PDZ"/>
</dbReference>
<dbReference type="FunFam" id="2.30.42.10:FF:000107">
    <property type="entry name" value="26S proteasome non-ATPase regulatory subunit 9"/>
    <property type="match status" value="1"/>
</dbReference>
<dbReference type="InterPro" id="IPR035269">
    <property type="entry name" value="PSMD9"/>
</dbReference>
<proteinExistence type="predicted"/>
<comment type="caution">
    <text evidence="6">The sequence shown here is derived from an EMBL/GenBank/DDBJ whole genome shotgun (WGS) entry which is preliminary data.</text>
</comment>
<feature type="compositionally biased region" description="Low complexity" evidence="3">
    <location>
        <begin position="106"/>
        <end position="134"/>
    </location>
</feature>
<evidence type="ECO:0000259" key="5">
    <source>
        <dbReference type="Pfam" id="PF18265"/>
    </source>
</evidence>
<keyword evidence="6" id="KW-0647">Proteasome</keyword>
<feature type="region of interest" description="Disordered" evidence="3">
    <location>
        <begin position="106"/>
        <end position="151"/>
    </location>
</feature>
<dbReference type="OrthoDB" id="72325at2759"/>
<dbReference type="RefSeq" id="XP_028479679.1">
    <property type="nucleotide sequence ID" value="XM_028620707.1"/>
</dbReference>
<organism evidence="6 7">
    <name type="scientific">Apiotrichum porosum</name>
    <dbReference type="NCBI Taxonomy" id="105984"/>
    <lineage>
        <taxon>Eukaryota</taxon>
        <taxon>Fungi</taxon>
        <taxon>Dikarya</taxon>
        <taxon>Basidiomycota</taxon>
        <taxon>Agaricomycotina</taxon>
        <taxon>Tremellomycetes</taxon>
        <taxon>Trichosporonales</taxon>
        <taxon>Trichosporonaceae</taxon>
        <taxon>Apiotrichum</taxon>
    </lineage>
</organism>
<dbReference type="Pfam" id="PF18265">
    <property type="entry name" value="Nas2_N"/>
    <property type="match status" value="1"/>
</dbReference>
<sequence length="243" mass="25670">MAFPAPHETVQLPLPDPEAYPGEPREYARALMQRKDEIEGEIDALKEVLTSHGASTDTSLVDPEGYPRGDIDVYAIRHARSALARLYNDRTEVTRRLATALEAAFSSPDDSSSFQAPSAQAAAQTPPSSASSTSRPAVNGHHDSSLNLPDTWPDRAVARVNSVAPSSPAAAAGLEASDLIYSFSGITASNANAMQAIGSTVAASEGQPLTLLVTRASERKMLRLTPRSGWGGRGLLGCHILPV</sequence>
<dbReference type="PANTHER" id="PTHR12651">
    <property type="entry name" value="26S PROTEASOME NON-ATPASE REGULATORY SUBUNIT 9"/>
    <property type="match status" value="1"/>
</dbReference>
<protein>
    <recommendedName>
        <fullName evidence="2">Probable 26S proteasome regulatory subunit p27</fullName>
    </recommendedName>
</protein>
<accession>A0A427Y754</accession>
<dbReference type="Gene3D" id="6.10.140.1710">
    <property type="match status" value="1"/>
</dbReference>
<dbReference type="GO" id="GO:0005634">
    <property type="term" value="C:nucleus"/>
    <property type="evidence" value="ECO:0007669"/>
    <property type="project" value="TreeGrafter"/>
</dbReference>
<dbReference type="GO" id="GO:0070682">
    <property type="term" value="P:proteasome regulatory particle assembly"/>
    <property type="evidence" value="ECO:0007669"/>
    <property type="project" value="InterPro"/>
</dbReference>
<dbReference type="SUPFAM" id="SSF50156">
    <property type="entry name" value="PDZ domain-like"/>
    <property type="match status" value="1"/>
</dbReference>
<dbReference type="AlphaFoldDB" id="A0A427Y754"/>
<dbReference type="Proteomes" id="UP000279236">
    <property type="component" value="Unassembled WGS sequence"/>
</dbReference>